<name>A0ABW3TBG1_9RHOB</name>
<dbReference type="EC" id="3.1.-.-" evidence="7"/>
<protein>
    <recommendedName>
        <fullName evidence="7">Endoribonuclease YbeY</fullName>
        <ecNumber evidence="7">3.1.-.-</ecNumber>
    </recommendedName>
</protein>
<comment type="subcellular location">
    <subcellularLocation>
        <location evidence="7">Cytoplasm</location>
    </subcellularLocation>
</comment>
<keyword evidence="5 7" id="KW-0378">Hydrolase</keyword>
<dbReference type="NCBIfam" id="TIGR00043">
    <property type="entry name" value="rRNA maturation RNase YbeY"/>
    <property type="match status" value="1"/>
</dbReference>
<feature type="binding site" evidence="7">
    <location>
        <position position="148"/>
    </location>
    <ligand>
        <name>Zn(2+)</name>
        <dbReference type="ChEBI" id="CHEBI:29105"/>
        <note>catalytic</note>
    </ligand>
</feature>
<dbReference type="HAMAP" id="MF_00009">
    <property type="entry name" value="Endoribonucl_YbeY"/>
    <property type="match status" value="1"/>
</dbReference>
<dbReference type="PANTHER" id="PTHR46986:SF1">
    <property type="entry name" value="ENDORIBONUCLEASE YBEY, CHLOROPLASTIC"/>
    <property type="match status" value="1"/>
</dbReference>
<keyword evidence="7" id="KW-0698">rRNA processing</keyword>
<dbReference type="PROSITE" id="PS01306">
    <property type="entry name" value="UPF0054"/>
    <property type="match status" value="1"/>
</dbReference>
<gene>
    <name evidence="7 8" type="primary">ybeY</name>
    <name evidence="8" type="ORF">ACFQ3C_07620</name>
</gene>
<dbReference type="EMBL" id="JBHTKR010000003">
    <property type="protein sequence ID" value="MFD1194534.1"/>
    <property type="molecule type" value="Genomic_DNA"/>
</dbReference>
<evidence type="ECO:0000256" key="4">
    <source>
        <dbReference type="ARBA" id="ARBA00022759"/>
    </source>
</evidence>
<reference evidence="9" key="1">
    <citation type="journal article" date="2019" name="Int. J. Syst. Evol. Microbiol.">
        <title>The Global Catalogue of Microorganisms (GCM) 10K type strain sequencing project: providing services to taxonomists for standard genome sequencing and annotation.</title>
        <authorList>
            <consortium name="The Broad Institute Genomics Platform"/>
            <consortium name="The Broad Institute Genome Sequencing Center for Infectious Disease"/>
            <person name="Wu L."/>
            <person name="Ma J."/>
        </authorList>
    </citation>
    <scope>NUCLEOTIDE SEQUENCE [LARGE SCALE GENOMIC DNA]</scope>
    <source>
        <strain evidence="9">CCUG 55328</strain>
    </source>
</reference>
<comment type="similarity">
    <text evidence="1 7">Belongs to the endoribonuclease YbeY family.</text>
</comment>
<keyword evidence="9" id="KW-1185">Reference proteome</keyword>
<keyword evidence="4 7" id="KW-0255">Endonuclease</keyword>
<evidence type="ECO:0000256" key="2">
    <source>
        <dbReference type="ARBA" id="ARBA00022722"/>
    </source>
</evidence>
<sequence>MLTDTQIEDDRWADAGLAPLAETAARATLEHLGLDPDLYMISLLGCDDARIAILNAEFRDKPAPTNVLSWPAQDLAADEDGESPFVPDDTPQDDPFAFDADDEGIALGDIAIAYDTCAREAAEAGKAMTDHVTHLVVHGTLHLLGYDHVRDKDATLMETIEVAILGKLGVADPY</sequence>
<dbReference type="InterPro" id="IPR023091">
    <property type="entry name" value="MetalPrtase_cat_dom_sf_prd"/>
</dbReference>
<dbReference type="InterPro" id="IPR002036">
    <property type="entry name" value="YbeY"/>
</dbReference>
<dbReference type="SUPFAM" id="SSF55486">
    <property type="entry name" value="Metalloproteases ('zincins'), catalytic domain"/>
    <property type="match status" value="1"/>
</dbReference>
<dbReference type="Proteomes" id="UP001597151">
    <property type="component" value="Unassembled WGS sequence"/>
</dbReference>
<dbReference type="InterPro" id="IPR020549">
    <property type="entry name" value="YbeY_CS"/>
</dbReference>
<organism evidence="8 9">
    <name type="scientific">Seohaeicola saemankumensis</name>
    <dbReference type="NCBI Taxonomy" id="481181"/>
    <lineage>
        <taxon>Bacteria</taxon>
        <taxon>Pseudomonadati</taxon>
        <taxon>Pseudomonadota</taxon>
        <taxon>Alphaproteobacteria</taxon>
        <taxon>Rhodobacterales</taxon>
        <taxon>Roseobacteraceae</taxon>
        <taxon>Seohaeicola</taxon>
    </lineage>
</organism>
<keyword evidence="7" id="KW-0690">Ribosome biogenesis</keyword>
<accession>A0ABW3TBG1</accession>
<comment type="function">
    <text evidence="7">Single strand-specific metallo-endoribonuclease involved in late-stage 70S ribosome quality control and in maturation of the 3' terminus of the 16S rRNA.</text>
</comment>
<dbReference type="Gene3D" id="3.40.390.30">
    <property type="entry name" value="Metalloproteases ('zincins'), catalytic domain"/>
    <property type="match status" value="1"/>
</dbReference>
<dbReference type="RefSeq" id="WP_380790133.1">
    <property type="nucleotide sequence ID" value="NZ_JBHTKR010000003.1"/>
</dbReference>
<keyword evidence="6 7" id="KW-0862">Zinc</keyword>
<evidence type="ECO:0000256" key="6">
    <source>
        <dbReference type="ARBA" id="ARBA00022833"/>
    </source>
</evidence>
<comment type="cofactor">
    <cofactor evidence="7">
        <name>Zn(2+)</name>
        <dbReference type="ChEBI" id="CHEBI:29105"/>
    </cofactor>
    <text evidence="7">Binds 1 zinc ion.</text>
</comment>
<evidence type="ECO:0000256" key="5">
    <source>
        <dbReference type="ARBA" id="ARBA00022801"/>
    </source>
</evidence>
<evidence type="ECO:0000313" key="8">
    <source>
        <dbReference type="EMBL" id="MFD1194534.1"/>
    </source>
</evidence>
<proteinExistence type="inferred from homology"/>
<evidence type="ECO:0000313" key="9">
    <source>
        <dbReference type="Proteomes" id="UP001597151"/>
    </source>
</evidence>
<feature type="binding site" evidence="7">
    <location>
        <position position="138"/>
    </location>
    <ligand>
        <name>Zn(2+)</name>
        <dbReference type="ChEBI" id="CHEBI:29105"/>
        <note>catalytic</note>
    </ligand>
</feature>
<keyword evidence="2 7" id="KW-0540">Nuclease</keyword>
<dbReference type="PANTHER" id="PTHR46986">
    <property type="entry name" value="ENDORIBONUCLEASE YBEY, CHLOROPLASTIC"/>
    <property type="match status" value="1"/>
</dbReference>
<evidence type="ECO:0000256" key="3">
    <source>
        <dbReference type="ARBA" id="ARBA00022723"/>
    </source>
</evidence>
<feature type="binding site" evidence="7">
    <location>
        <position position="142"/>
    </location>
    <ligand>
        <name>Zn(2+)</name>
        <dbReference type="ChEBI" id="CHEBI:29105"/>
        <note>catalytic</note>
    </ligand>
</feature>
<evidence type="ECO:0000256" key="1">
    <source>
        <dbReference type="ARBA" id="ARBA00010875"/>
    </source>
</evidence>
<keyword evidence="3 7" id="KW-0479">Metal-binding</keyword>
<dbReference type="Pfam" id="PF02130">
    <property type="entry name" value="YbeY"/>
    <property type="match status" value="1"/>
</dbReference>
<keyword evidence="7" id="KW-0963">Cytoplasm</keyword>
<comment type="caution">
    <text evidence="8">The sequence shown here is derived from an EMBL/GenBank/DDBJ whole genome shotgun (WGS) entry which is preliminary data.</text>
</comment>
<evidence type="ECO:0000256" key="7">
    <source>
        <dbReference type="HAMAP-Rule" id="MF_00009"/>
    </source>
</evidence>